<evidence type="ECO:0000259" key="2">
    <source>
        <dbReference type="Pfam" id="PF01497"/>
    </source>
</evidence>
<keyword evidence="1" id="KW-0732">Signal</keyword>
<reference evidence="3 4" key="1">
    <citation type="submission" date="2017-08" db="EMBL/GenBank/DDBJ databases">
        <title>A Genome Sequence of Oceanimonas doudoroffii ATCC 27123T.</title>
        <authorList>
            <person name="Brennan M.A."/>
            <person name="Maclea K.S."/>
            <person name="Mcclelland W.D."/>
            <person name="Trachtenberg A.M."/>
        </authorList>
    </citation>
    <scope>NUCLEOTIDE SEQUENCE [LARGE SCALE GENOMIC DNA]</scope>
    <source>
        <strain evidence="3 4">ATCC 27123</strain>
    </source>
</reference>
<dbReference type="Pfam" id="PF01497">
    <property type="entry name" value="Peripla_BP_2"/>
    <property type="match status" value="1"/>
</dbReference>
<dbReference type="Gene3D" id="3.40.50.1980">
    <property type="entry name" value="Nitrogenase molybdenum iron protein domain"/>
    <property type="match status" value="2"/>
</dbReference>
<dbReference type="OrthoDB" id="6495095at2"/>
<organism evidence="3 4">
    <name type="scientific">Oceanimonas doudoroffii</name>
    <dbReference type="NCBI Taxonomy" id="84158"/>
    <lineage>
        <taxon>Bacteria</taxon>
        <taxon>Pseudomonadati</taxon>
        <taxon>Pseudomonadota</taxon>
        <taxon>Gammaproteobacteria</taxon>
        <taxon>Aeromonadales</taxon>
        <taxon>Aeromonadaceae</taxon>
        <taxon>Oceanimonas</taxon>
    </lineage>
</organism>
<evidence type="ECO:0000256" key="1">
    <source>
        <dbReference type="ARBA" id="ARBA00022729"/>
    </source>
</evidence>
<dbReference type="InterPro" id="IPR002491">
    <property type="entry name" value="ABC_transptr_periplasmic_BD"/>
</dbReference>
<keyword evidence="4" id="KW-1185">Reference proteome</keyword>
<comment type="caution">
    <text evidence="3">The sequence shown here is derived from an EMBL/GenBank/DDBJ whole genome shotgun (WGS) entry which is preliminary data.</text>
</comment>
<dbReference type="RefSeq" id="WP_094201315.1">
    <property type="nucleotide sequence ID" value="NZ_NBIM01000005.1"/>
</dbReference>
<dbReference type="InterPro" id="IPR054828">
    <property type="entry name" value="Vit_B12_bind_prot"/>
</dbReference>
<name>A0A233RCE1_9GAMM</name>
<sequence length="247" mass="27757">MRVVCLVPSWTETLLEAGVRVVGRTRYCVHPADRVSDIPVVGGTKDVNWEKVAALGPDLVVFDREENTRAMADSCPYPWVATDVTSVQAMPAALEQLAQALDCKALWHMAERYRHVLARTLACANEDLPLLPDAGASEPAVLGSERPWVYLIWRKPWMTVGRDTFIHSLFAHLGYPLLTPGERYPEVTQDWLAHHQPVLLCASEPYPYAGKLTRVRQELQLDAVLVDGEPLCWYGIRSLRFLESLPD</sequence>
<dbReference type="SUPFAM" id="SSF53807">
    <property type="entry name" value="Helical backbone' metal receptor"/>
    <property type="match status" value="1"/>
</dbReference>
<dbReference type="PANTHER" id="PTHR30535:SF35">
    <property type="entry name" value="PERIPLASMIC BINDING PROTEIN"/>
    <property type="match status" value="1"/>
</dbReference>
<protein>
    <recommendedName>
        <fullName evidence="2">Fe/B12 periplasmic-binding domain-containing protein</fullName>
    </recommendedName>
</protein>
<dbReference type="Proteomes" id="UP000242757">
    <property type="component" value="Unassembled WGS sequence"/>
</dbReference>
<proteinExistence type="predicted"/>
<evidence type="ECO:0000313" key="3">
    <source>
        <dbReference type="EMBL" id="OXY81059.1"/>
    </source>
</evidence>
<dbReference type="PANTHER" id="PTHR30535">
    <property type="entry name" value="VITAMIN B12-BINDING PROTEIN"/>
    <property type="match status" value="1"/>
</dbReference>
<dbReference type="NCBIfam" id="NF038402">
    <property type="entry name" value="TroA_like"/>
    <property type="match status" value="1"/>
</dbReference>
<evidence type="ECO:0000313" key="4">
    <source>
        <dbReference type="Proteomes" id="UP000242757"/>
    </source>
</evidence>
<dbReference type="InterPro" id="IPR050902">
    <property type="entry name" value="ABC_Transporter_SBP"/>
</dbReference>
<dbReference type="AlphaFoldDB" id="A0A233RCE1"/>
<dbReference type="EMBL" id="NBIM01000005">
    <property type="protein sequence ID" value="OXY81059.1"/>
    <property type="molecule type" value="Genomic_DNA"/>
</dbReference>
<gene>
    <name evidence="3" type="ORF">B6S08_13360</name>
</gene>
<accession>A0A233RCE1</accession>
<feature type="domain" description="Fe/B12 periplasmic-binding" evidence="2">
    <location>
        <begin position="3"/>
        <end position="179"/>
    </location>
</feature>